<dbReference type="AlphaFoldDB" id="A0A0L8IME0"/>
<dbReference type="PROSITE" id="PS00759">
    <property type="entry name" value="ARGE_DAPE_CPG2_2"/>
    <property type="match status" value="1"/>
</dbReference>
<dbReference type="RefSeq" id="WP_003401706.1">
    <property type="nucleotide sequence ID" value="NZ_LGAR01000153.1"/>
</dbReference>
<dbReference type="Pfam" id="PF07687">
    <property type="entry name" value="M20_dimer"/>
    <property type="match status" value="1"/>
</dbReference>
<protein>
    <submittedName>
        <fullName evidence="11">Acetylornithine deacetylase</fullName>
    </submittedName>
</protein>
<evidence type="ECO:0000256" key="3">
    <source>
        <dbReference type="ARBA" id="ARBA00022490"/>
    </source>
</evidence>
<evidence type="ECO:0000313" key="12">
    <source>
        <dbReference type="Proteomes" id="UP000050297"/>
    </source>
</evidence>
<dbReference type="EMBL" id="LJPM01000141">
    <property type="protein sequence ID" value="KPW23753.1"/>
    <property type="molecule type" value="Genomic_DNA"/>
</dbReference>
<evidence type="ECO:0000256" key="4">
    <source>
        <dbReference type="ARBA" id="ARBA00022571"/>
    </source>
</evidence>
<dbReference type="InterPro" id="IPR036264">
    <property type="entry name" value="Bact_exopeptidase_dim_dom"/>
</dbReference>
<evidence type="ECO:0000259" key="10">
    <source>
        <dbReference type="Pfam" id="PF07687"/>
    </source>
</evidence>
<comment type="caution">
    <text evidence="11">The sequence shown here is derived from an EMBL/GenBank/DDBJ whole genome shotgun (WGS) entry which is preliminary data.</text>
</comment>
<dbReference type="GO" id="GO:0008777">
    <property type="term" value="F:acetylornithine deacetylase activity"/>
    <property type="evidence" value="ECO:0007669"/>
    <property type="project" value="TreeGrafter"/>
</dbReference>
<dbReference type="InterPro" id="IPR050072">
    <property type="entry name" value="Peptidase_M20A"/>
</dbReference>
<comment type="similarity">
    <text evidence="2">Belongs to the peptidase M20A family. ArgE subfamily.</text>
</comment>
<evidence type="ECO:0000256" key="5">
    <source>
        <dbReference type="ARBA" id="ARBA00022605"/>
    </source>
</evidence>
<dbReference type="GO" id="GO:0046872">
    <property type="term" value="F:metal ion binding"/>
    <property type="evidence" value="ECO:0007669"/>
    <property type="project" value="UniProtKB-KW"/>
</dbReference>
<feature type="domain" description="Peptidase M20 dimerisation" evidence="10">
    <location>
        <begin position="171"/>
        <end position="280"/>
    </location>
</feature>
<evidence type="ECO:0000256" key="8">
    <source>
        <dbReference type="ARBA" id="ARBA00022833"/>
    </source>
</evidence>
<evidence type="ECO:0000256" key="9">
    <source>
        <dbReference type="ARBA" id="ARBA00023285"/>
    </source>
</evidence>
<dbReference type="CDD" id="cd03894">
    <property type="entry name" value="M20_ArgE"/>
    <property type="match status" value="1"/>
</dbReference>
<dbReference type="NCBIfam" id="NF005710">
    <property type="entry name" value="PRK07522.1"/>
    <property type="match status" value="1"/>
</dbReference>
<dbReference type="InterPro" id="IPR010169">
    <property type="entry name" value="AcOrn-deacetyl"/>
</dbReference>
<name>A0A0L8IME0_PSESX</name>
<evidence type="ECO:0000256" key="1">
    <source>
        <dbReference type="ARBA" id="ARBA00001947"/>
    </source>
</evidence>
<proteinExistence type="inferred from homology"/>
<dbReference type="GO" id="GO:0006526">
    <property type="term" value="P:L-arginine biosynthetic process"/>
    <property type="evidence" value="ECO:0007669"/>
    <property type="project" value="UniProtKB-KW"/>
</dbReference>
<organism evidence="11 12">
    <name type="scientific">Pseudomonas syringae pv. aceris</name>
    <dbReference type="NCBI Taxonomy" id="199198"/>
    <lineage>
        <taxon>Bacteria</taxon>
        <taxon>Pseudomonadati</taxon>
        <taxon>Pseudomonadota</taxon>
        <taxon>Gammaproteobacteria</taxon>
        <taxon>Pseudomonadales</taxon>
        <taxon>Pseudomonadaceae</taxon>
        <taxon>Pseudomonas</taxon>
        <taxon>Pseudomonas syringae</taxon>
    </lineage>
</organism>
<dbReference type="Gene3D" id="3.30.70.360">
    <property type="match status" value="1"/>
</dbReference>
<evidence type="ECO:0000256" key="2">
    <source>
        <dbReference type="ARBA" id="ARBA00005691"/>
    </source>
</evidence>
<keyword evidence="7" id="KW-0378">Hydrolase</keyword>
<evidence type="ECO:0000313" key="11">
    <source>
        <dbReference type="EMBL" id="KPW23753.1"/>
    </source>
</evidence>
<keyword evidence="3" id="KW-0963">Cytoplasm</keyword>
<dbReference type="PANTHER" id="PTHR43808:SF31">
    <property type="entry name" value="N-ACETYL-L-CITRULLINE DEACETYLASE"/>
    <property type="match status" value="1"/>
</dbReference>
<keyword evidence="4" id="KW-0055">Arginine biosynthesis</keyword>
<dbReference type="PATRIC" id="fig|199198.4.peg.4753"/>
<dbReference type="InterPro" id="IPR002933">
    <property type="entry name" value="Peptidase_M20"/>
</dbReference>
<gene>
    <name evidence="11" type="ORF">ALO91_02422</name>
</gene>
<keyword evidence="5" id="KW-0028">Amino-acid biosynthesis</keyword>
<evidence type="ECO:0000256" key="7">
    <source>
        <dbReference type="ARBA" id="ARBA00022801"/>
    </source>
</evidence>
<dbReference type="NCBIfam" id="TIGR01892">
    <property type="entry name" value="AcOrn-deacetyl"/>
    <property type="match status" value="1"/>
</dbReference>
<dbReference type="SUPFAM" id="SSF53187">
    <property type="entry name" value="Zn-dependent exopeptidases"/>
    <property type="match status" value="1"/>
</dbReference>
<keyword evidence="9" id="KW-0170">Cobalt</keyword>
<accession>A0A0L8IME0</accession>
<keyword evidence="6" id="KW-0479">Metal-binding</keyword>
<dbReference type="PROSITE" id="PS00758">
    <property type="entry name" value="ARGE_DAPE_CPG2_1"/>
    <property type="match status" value="1"/>
</dbReference>
<comment type="cofactor">
    <cofactor evidence="1">
        <name>Zn(2+)</name>
        <dbReference type="ChEBI" id="CHEBI:29105"/>
    </cofactor>
</comment>
<evidence type="ECO:0000256" key="6">
    <source>
        <dbReference type="ARBA" id="ARBA00022723"/>
    </source>
</evidence>
<reference evidence="11 12" key="1">
    <citation type="submission" date="2015-09" db="EMBL/GenBank/DDBJ databases">
        <title>Genome announcement of multiple Pseudomonas syringae strains.</title>
        <authorList>
            <person name="Thakur S."/>
            <person name="Wang P.W."/>
            <person name="Gong Y."/>
            <person name="Weir B.S."/>
            <person name="Guttman D.S."/>
        </authorList>
    </citation>
    <scope>NUCLEOTIDE SEQUENCE [LARGE SCALE GENOMIC DNA]</scope>
    <source>
        <strain evidence="11 12">ICMP2802</strain>
    </source>
</reference>
<dbReference type="Gene3D" id="3.40.630.10">
    <property type="entry name" value="Zn peptidases"/>
    <property type="match status" value="1"/>
</dbReference>
<dbReference type="InterPro" id="IPR001261">
    <property type="entry name" value="ArgE/DapE_CS"/>
</dbReference>
<keyword evidence="8" id="KW-0862">Zinc</keyword>
<dbReference type="InterPro" id="IPR011650">
    <property type="entry name" value="Peptidase_M20_dimer"/>
</dbReference>
<sequence length="385" mass="42087">MSPRALEILKRLIAFDTVSSEPNMALIEYVRELLASKGIESLIVKDETGKKANLFASTGPREVPGVLLSGHTDVVPAAGQAWTTPPFQATLRDGRIYGRGTCDMKGFIALAIDAMLDAADMPLTRPLQLALSHDEEIGCVGVRRLLDVLHLAPVRPFLCVVGEPTLMQFAVGHKGKASYRIFCRGQEAHSSLAPRAVNAIHLASDFIAELRKSQKQIEQQGARDEGYDIPYSTVHIGRIDGGKALNIVPNLCTLEFEYRNLPDDNPDALLEQLRERAEVLVREARQLSGVADIEIEVMNEYPALETHPSVEAVRLLHAFAEPGTQHIKVSYGTEGGLFAGRLNVPVVVCGPGSIEQAHKPDEFIDESQMNAGERFLQSLLGSLKQ</sequence>
<dbReference type="Pfam" id="PF01546">
    <property type="entry name" value="Peptidase_M20"/>
    <property type="match status" value="1"/>
</dbReference>
<dbReference type="SUPFAM" id="SSF55031">
    <property type="entry name" value="Bacterial exopeptidase dimerisation domain"/>
    <property type="match status" value="1"/>
</dbReference>
<dbReference type="Proteomes" id="UP000050297">
    <property type="component" value="Unassembled WGS sequence"/>
</dbReference>
<dbReference type="PANTHER" id="PTHR43808">
    <property type="entry name" value="ACETYLORNITHINE DEACETYLASE"/>
    <property type="match status" value="1"/>
</dbReference>